<evidence type="ECO:0000256" key="2">
    <source>
        <dbReference type="ARBA" id="ARBA00018256"/>
    </source>
</evidence>
<dbReference type="EMBL" id="CP111014">
    <property type="protein sequence ID" value="WAR00784.1"/>
    <property type="molecule type" value="Genomic_DNA"/>
</dbReference>
<reference evidence="5" key="1">
    <citation type="submission" date="2022-11" db="EMBL/GenBank/DDBJ databases">
        <title>Centuries of genome instability and evolution in soft-shell clam transmissible cancer (bioRxiv).</title>
        <authorList>
            <person name="Hart S.F.M."/>
            <person name="Yonemitsu M.A."/>
            <person name="Giersch R.M."/>
            <person name="Beal B.F."/>
            <person name="Arriagada G."/>
            <person name="Davis B.W."/>
            <person name="Ostrander E.A."/>
            <person name="Goff S.P."/>
            <person name="Metzger M.J."/>
        </authorList>
    </citation>
    <scope>NUCLEOTIDE SEQUENCE</scope>
    <source>
        <strain evidence="5">MELC-2E11</strain>
        <tissue evidence="5">Siphon/mantle</tissue>
    </source>
</reference>
<dbReference type="PANTHER" id="PTHR31879:SF2">
    <property type="entry name" value="DET1- AND DDB1-ASSOCIATED PROTEIN 1"/>
    <property type="match status" value="1"/>
</dbReference>
<accession>A0ABY7DXD3</accession>
<dbReference type="Proteomes" id="UP001164746">
    <property type="component" value="Chromosome 3"/>
</dbReference>
<comment type="function">
    <text evidence="3">Functions as a component of numerous distinct DCX (DDB1-CUL4-X-box) E3 ubiquitin-protein ligase complexes which mediate the ubiquitination and subsequent proteasomal degradation of target proteins. In the DCX complexes, acts as a scaffolding subunit required to stabilize the complex.</text>
</comment>
<proteinExistence type="inferred from homology"/>
<organism evidence="5 6">
    <name type="scientific">Mya arenaria</name>
    <name type="common">Soft-shell clam</name>
    <dbReference type="NCBI Taxonomy" id="6604"/>
    <lineage>
        <taxon>Eukaryota</taxon>
        <taxon>Metazoa</taxon>
        <taxon>Spiralia</taxon>
        <taxon>Lophotrochozoa</taxon>
        <taxon>Mollusca</taxon>
        <taxon>Bivalvia</taxon>
        <taxon>Autobranchia</taxon>
        <taxon>Heteroconchia</taxon>
        <taxon>Euheterodonta</taxon>
        <taxon>Imparidentia</taxon>
        <taxon>Neoheterodontei</taxon>
        <taxon>Myida</taxon>
        <taxon>Myoidea</taxon>
        <taxon>Myidae</taxon>
        <taxon>Mya</taxon>
    </lineage>
</organism>
<name>A0ABY7DXD3_MYAAR</name>
<dbReference type="InterPro" id="IPR018276">
    <property type="entry name" value="DDA1_dom"/>
</dbReference>
<comment type="similarity">
    <text evidence="1">Belongs to the DDA1 family.</text>
</comment>
<keyword evidence="6" id="KW-1185">Reference proteome</keyword>
<dbReference type="Pfam" id="PF10172">
    <property type="entry name" value="DDA1"/>
    <property type="match status" value="1"/>
</dbReference>
<gene>
    <name evidence="5" type="ORF">MAR_025156</name>
</gene>
<dbReference type="InterPro" id="IPR033575">
    <property type="entry name" value="DDA1-like"/>
</dbReference>
<feature type="domain" description="DET1- and DDB1-associated protein 1" evidence="4">
    <location>
        <begin position="84"/>
        <end position="146"/>
    </location>
</feature>
<evidence type="ECO:0000313" key="5">
    <source>
        <dbReference type="EMBL" id="WAR00784.1"/>
    </source>
</evidence>
<evidence type="ECO:0000256" key="1">
    <source>
        <dbReference type="ARBA" id="ARBA00008042"/>
    </source>
</evidence>
<evidence type="ECO:0000313" key="6">
    <source>
        <dbReference type="Proteomes" id="UP001164746"/>
    </source>
</evidence>
<evidence type="ECO:0000259" key="4">
    <source>
        <dbReference type="Pfam" id="PF10172"/>
    </source>
</evidence>
<evidence type="ECO:0000256" key="3">
    <source>
        <dbReference type="ARBA" id="ARBA00045586"/>
    </source>
</evidence>
<sequence length="225" mass="25767">MTSTSEAIFKTLLNIDLIGFITKFQYEFRFPYDKLLFVDEITLSCVVRAVELPASLPLEERFQLARLPYSGIRRCSILGQAKADFLKELPSYDENNFTRFNSETGLKSSVKKPSVYICTKDHPSEQVITTEKTNILLRYLHQQWDRKNCTKRDSAKANLETSEGPCPTQMKSFDFMFGVTLAYKILLNTDNLSTSHLHKMMSAAEEQRSARLTTATLGRLQEDIL</sequence>
<protein>
    <recommendedName>
        <fullName evidence="2">DET1- and DDB1-associated protein 1</fullName>
    </recommendedName>
</protein>
<dbReference type="PANTHER" id="PTHR31879">
    <property type="entry name" value="DET1- AND DDB1-ASSOCIATED PROTEIN 1"/>
    <property type="match status" value="1"/>
</dbReference>